<organism evidence="1 2">
    <name type="scientific">Plasmodium ovale curtisi</name>
    <dbReference type="NCBI Taxonomy" id="864141"/>
    <lineage>
        <taxon>Eukaryota</taxon>
        <taxon>Sar</taxon>
        <taxon>Alveolata</taxon>
        <taxon>Apicomplexa</taxon>
        <taxon>Aconoidasida</taxon>
        <taxon>Haemosporida</taxon>
        <taxon>Plasmodiidae</taxon>
        <taxon>Plasmodium</taxon>
        <taxon>Plasmodium (Plasmodium)</taxon>
    </lineage>
</organism>
<evidence type="ECO:0000313" key="1">
    <source>
        <dbReference type="EMBL" id="SBS89805.1"/>
    </source>
</evidence>
<gene>
    <name evidence="1" type="ORF">POVCU2_0057480</name>
</gene>
<dbReference type="AlphaFoldDB" id="A0A1A8WAC2"/>
<dbReference type="Proteomes" id="UP000078560">
    <property type="component" value="Unassembled WGS sequence"/>
</dbReference>
<name>A0A1A8WAC2_PLAOA</name>
<proteinExistence type="predicted"/>
<dbReference type="EMBL" id="FLQU01000821">
    <property type="protein sequence ID" value="SBS89805.1"/>
    <property type="molecule type" value="Genomic_DNA"/>
</dbReference>
<protein>
    <submittedName>
        <fullName evidence="1">PIR Superfamily Protein</fullName>
    </submittedName>
</protein>
<evidence type="ECO:0000313" key="2">
    <source>
        <dbReference type="Proteomes" id="UP000078560"/>
    </source>
</evidence>
<accession>A0A1A8WAC2</accession>
<reference evidence="2" key="1">
    <citation type="submission" date="2016-05" db="EMBL/GenBank/DDBJ databases">
        <authorList>
            <person name="Naeem Raeece"/>
        </authorList>
    </citation>
    <scope>NUCLEOTIDE SEQUENCE [LARGE SCALE GENOMIC DNA]</scope>
</reference>
<sequence>MEESVEKEEISFIKLSLPDNTYAIIKETLNKIATSYNHYKVHSERIPSDVYCRYLNYWLCRKKNNYDATFQGQHVKKFAQKIMEHFPPGKKNIYRNLQQFNILNYENSYNISKIRKLLDDLYYVKNKL</sequence>